<dbReference type="NCBIfam" id="TIGR01167">
    <property type="entry name" value="LPXTG_anchor"/>
    <property type="match status" value="1"/>
</dbReference>
<keyword evidence="3" id="KW-1185">Reference proteome</keyword>
<evidence type="ECO:0000313" key="3">
    <source>
        <dbReference type="Proteomes" id="UP000282971"/>
    </source>
</evidence>
<feature type="transmembrane region" description="Helical" evidence="1">
    <location>
        <begin position="6"/>
        <end position="26"/>
    </location>
</feature>
<dbReference type="Proteomes" id="UP000282971">
    <property type="component" value="Unassembled WGS sequence"/>
</dbReference>
<dbReference type="EMBL" id="SACN01000003">
    <property type="protein sequence ID" value="RVT90418.1"/>
    <property type="molecule type" value="Genomic_DNA"/>
</dbReference>
<sequence>MGDINASFLLALAAVLSSLSGLVWSWRRRP</sequence>
<reference evidence="2 3" key="1">
    <citation type="submission" date="2019-01" db="EMBL/GenBank/DDBJ databases">
        <authorList>
            <person name="Chen W.-M."/>
        </authorList>
    </citation>
    <scope>NUCLEOTIDE SEQUENCE [LARGE SCALE GENOMIC DNA]</scope>
    <source>
        <strain evidence="2 3">CCP-7</strain>
    </source>
</reference>
<name>A0A437LYB2_9SPHN</name>
<protein>
    <submittedName>
        <fullName evidence="2">LPXTG cell wall anchor domain-containing protein</fullName>
    </submittedName>
</protein>
<comment type="caution">
    <text evidence="2">The sequence shown here is derived from an EMBL/GenBank/DDBJ whole genome shotgun (WGS) entry which is preliminary data.</text>
</comment>
<keyword evidence="1" id="KW-1133">Transmembrane helix</keyword>
<organism evidence="2 3">
    <name type="scientific">Sphingomonas crocodyli</name>
    <dbReference type="NCBI Taxonomy" id="1979270"/>
    <lineage>
        <taxon>Bacteria</taxon>
        <taxon>Pseudomonadati</taxon>
        <taxon>Pseudomonadota</taxon>
        <taxon>Alphaproteobacteria</taxon>
        <taxon>Sphingomonadales</taxon>
        <taxon>Sphingomonadaceae</taxon>
        <taxon>Sphingomonas</taxon>
    </lineage>
</organism>
<keyword evidence="1" id="KW-0812">Transmembrane</keyword>
<gene>
    <name evidence="2" type="ORF">EOD43_19360</name>
</gene>
<evidence type="ECO:0000313" key="2">
    <source>
        <dbReference type="EMBL" id="RVT90418.1"/>
    </source>
</evidence>
<keyword evidence="1" id="KW-0472">Membrane</keyword>
<proteinExistence type="predicted"/>
<dbReference type="AlphaFoldDB" id="A0A437LYB2"/>
<accession>A0A437LYB2</accession>
<evidence type="ECO:0000256" key="1">
    <source>
        <dbReference type="SAM" id="Phobius"/>
    </source>
</evidence>